<keyword evidence="5" id="KW-0464">Manganese</keyword>
<dbReference type="Proteomes" id="UP001157069">
    <property type="component" value="Unassembled WGS sequence"/>
</dbReference>
<comment type="cofactor">
    <cofactor evidence="1">
        <name>NAD(+)</name>
        <dbReference type="ChEBI" id="CHEBI:57540"/>
    </cofactor>
</comment>
<evidence type="ECO:0000256" key="3">
    <source>
        <dbReference type="ARBA" id="ARBA00022801"/>
    </source>
</evidence>
<dbReference type="Gene3D" id="3.90.110.10">
    <property type="entry name" value="Lactate dehydrogenase/glycoside hydrolase, family 4, C-terminal"/>
    <property type="match status" value="1"/>
</dbReference>
<evidence type="ECO:0000256" key="4">
    <source>
        <dbReference type="ARBA" id="ARBA00023027"/>
    </source>
</evidence>
<sequence>MLTGTAREIHVNVPNHGLIDNLQQGAVVEVPATVDGSGVHPIAWGEVWPAGAALGRTYLSVAELTIRAAAEGDPELVRRAVLVDPNASSTLTPAEIWQLCDELTEAHAALLPVALGGTLDEGR</sequence>
<dbReference type="PANTHER" id="PTHR32092:SF6">
    <property type="entry name" value="ALPHA-GALACTOSIDASE"/>
    <property type="match status" value="1"/>
</dbReference>
<feature type="domain" description="Glycosyl hydrolase family 4 C-terminal" evidence="7">
    <location>
        <begin position="1"/>
        <end position="86"/>
    </location>
</feature>
<keyword evidence="6" id="KW-0326">Glycosidase</keyword>
<evidence type="ECO:0000256" key="2">
    <source>
        <dbReference type="ARBA" id="ARBA00022723"/>
    </source>
</evidence>
<gene>
    <name evidence="8" type="ORF">GCM10025869_15060</name>
</gene>
<dbReference type="RefSeq" id="WP_284299049.1">
    <property type="nucleotide sequence ID" value="NZ_BSVA01000001.1"/>
</dbReference>
<dbReference type="InterPro" id="IPR022616">
    <property type="entry name" value="Glyco_hydro_4_C"/>
</dbReference>
<evidence type="ECO:0000256" key="6">
    <source>
        <dbReference type="ARBA" id="ARBA00023295"/>
    </source>
</evidence>
<evidence type="ECO:0000313" key="9">
    <source>
        <dbReference type="Proteomes" id="UP001157069"/>
    </source>
</evidence>
<accession>A0ABQ6JW72</accession>
<dbReference type="InterPro" id="IPR001088">
    <property type="entry name" value="Glyco_hydro_4"/>
</dbReference>
<proteinExistence type="predicted"/>
<reference evidence="9" key="1">
    <citation type="journal article" date="2019" name="Int. J. Syst. Evol. Microbiol.">
        <title>The Global Catalogue of Microorganisms (GCM) 10K type strain sequencing project: providing services to taxonomists for standard genome sequencing and annotation.</title>
        <authorList>
            <consortium name="The Broad Institute Genomics Platform"/>
            <consortium name="The Broad Institute Genome Sequencing Center for Infectious Disease"/>
            <person name="Wu L."/>
            <person name="Ma J."/>
        </authorList>
    </citation>
    <scope>NUCLEOTIDE SEQUENCE [LARGE SCALE GENOMIC DNA]</scope>
    <source>
        <strain evidence="9">NBRC 108755</strain>
    </source>
</reference>
<organism evidence="8 9">
    <name type="scientific">Homoserinibacter gongjuensis</name>
    <dbReference type="NCBI Taxonomy" id="1162968"/>
    <lineage>
        <taxon>Bacteria</taxon>
        <taxon>Bacillati</taxon>
        <taxon>Actinomycetota</taxon>
        <taxon>Actinomycetes</taxon>
        <taxon>Micrococcales</taxon>
        <taxon>Microbacteriaceae</taxon>
        <taxon>Homoserinibacter</taxon>
    </lineage>
</organism>
<evidence type="ECO:0000256" key="5">
    <source>
        <dbReference type="ARBA" id="ARBA00023211"/>
    </source>
</evidence>
<keyword evidence="9" id="KW-1185">Reference proteome</keyword>
<dbReference type="Pfam" id="PF11975">
    <property type="entry name" value="Glyco_hydro_4C"/>
    <property type="match status" value="1"/>
</dbReference>
<dbReference type="InterPro" id="IPR015955">
    <property type="entry name" value="Lactate_DH/Glyco_Ohase_4_C"/>
</dbReference>
<dbReference type="PANTHER" id="PTHR32092">
    <property type="entry name" value="6-PHOSPHO-BETA-GLUCOSIDASE-RELATED"/>
    <property type="match status" value="1"/>
</dbReference>
<name>A0ABQ6JW72_9MICO</name>
<keyword evidence="3" id="KW-0378">Hydrolase</keyword>
<dbReference type="EMBL" id="BSVA01000001">
    <property type="protein sequence ID" value="GMA90977.1"/>
    <property type="molecule type" value="Genomic_DNA"/>
</dbReference>
<keyword evidence="2" id="KW-0479">Metal-binding</keyword>
<evidence type="ECO:0000259" key="7">
    <source>
        <dbReference type="Pfam" id="PF11975"/>
    </source>
</evidence>
<evidence type="ECO:0000313" key="8">
    <source>
        <dbReference type="EMBL" id="GMA90977.1"/>
    </source>
</evidence>
<dbReference type="SUPFAM" id="SSF56327">
    <property type="entry name" value="LDH C-terminal domain-like"/>
    <property type="match status" value="1"/>
</dbReference>
<comment type="caution">
    <text evidence="8">The sequence shown here is derived from an EMBL/GenBank/DDBJ whole genome shotgun (WGS) entry which is preliminary data.</text>
</comment>
<keyword evidence="4" id="KW-0520">NAD</keyword>
<protein>
    <recommendedName>
        <fullName evidence="7">Glycosyl hydrolase family 4 C-terminal domain-containing protein</fullName>
    </recommendedName>
</protein>
<evidence type="ECO:0000256" key="1">
    <source>
        <dbReference type="ARBA" id="ARBA00001911"/>
    </source>
</evidence>